<dbReference type="Proteomes" id="UP000481153">
    <property type="component" value="Unassembled WGS sequence"/>
</dbReference>
<dbReference type="GO" id="GO:0003723">
    <property type="term" value="F:RNA binding"/>
    <property type="evidence" value="ECO:0007669"/>
    <property type="project" value="UniProtKB-UniRule"/>
</dbReference>
<evidence type="ECO:0000313" key="8">
    <source>
        <dbReference type="EMBL" id="KAF0741373.1"/>
    </source>
</evidence>
<dbReference type="SUPFAM" id="SSF53335">
    <property type="entry name" value="S-adenosyl-L-methionine-dependent methyltransferases"/>
    <property type="match status" value="1"/>
</dbReference>
<feature type="binding site" evidence="5">
    <location>
        <position position="291"/>
    </location>
    <ligand>
        <name>S-adenosyl-L-methionine</name>
        <dbReference type="ChEBI" id="CHEBI:59789"/>
    </ligand>
</feature>
<evidence type="ECO:0000256" key="5">
    <source>
        <dbReference type="PROSITE-ProRule" id="PRU01023"/>
    </source>
</evidence>
<comment type="similarity">
    <text evidence="5">Belongs to the class I-like SAM-binding methyltransferase superfamily. RsmB/NOP family.</text>
</comment>
<comment type="caution">
    <text evidence="5">Lacks conserved residue(s) required for the propagation of feature annotation.</text>
</comment>
<dbReference type="PANTHER" id="PTHR22808:SF1">
    <property type="entry name" value="RNA CYTOSINE-C(5)-METHYLTRANSFERASE NSUN2-RELATED"/>
    <property type="match status" value="1"/>
</dbReference>
<gene>
    <name evidence="8" type="ORF">Ae201684_003483</name>
</gene>
<reference evidence="8 9" key="1">
    <citation type="submission" date="2019-07" db="EMBL/GenBank/DDBJ databases">
        <title>Genomics analysis of Aphanomyces spp. identifies a new class of oomycete effector associated with host adaptation.</title>
        <authorList>
            <person name="Gaulin E."/>
        </authorList>
    </citation>
    <scope>NUCLEOTIDE SEQUENCE [LARGE SCALE GENOMIC DNA]</scope>
    <source>
        <strain evidence="8 9">ATCC 201684</strain>
    </source>
</reference>
<proteinExistence type="inferred from homology"/>
<evidence type="ECO:0000256" key="3">
    <source>
        <dbReference type="ARBA" id="ARBA00022691"/>
    </source>
</evidence>
<evidence type="ECO:0000256" key="2">
    <source>
        <dbReference type="ARBA" id="ARBA00022679"/>
    </source>
</evidence>
<evidence type="ECO:0000256" key="1">
    <source>
        <dbReference type="ARBA" id="ARBA00022603"/>
    </source>
</evidence>
<name>A0A6G0XM55_9STRA</name>
<comment type="caution">
    <text evidence="8">The sequence shown here is derived from an EMBL/GenBank/DDBJ whole genome shotgun (WGS) entry which is preliminary data.</text>
</comment>
<evidence type="ECO:0000313" key="9">
    <source>
        <dbReference type="Proteomes" id="UP000481153"/>
    </source>
</evidence>
<evidence type="ECO:0000259" key="7">
    <source>
        <dbReference type="PROSITE" id="PS51686"/>
    </source>
</evidence>
<protein>
    <recommendedName>
        <fullName evidence="7">SAM-dependent MTase RsmB/NOP-type domain-containing protein</fullName>
    </recommendedName>
</protein>
<dbReference type="PRINTS" id="PR02008">
    <property type="entry name" value="RCMTFAMILY"/>
</dbReference>
<organism evidence="8 9">
    <name type="scientific">Aphanomyces euteiches</name>
    <dbReference type="NCBI Taxonomy" id="100861"/>
    <lineage>
        <taxon>Eukaryota</taxon>
        <taxon>Sar</taxon>
        <taxon>Stramenopiles</taxon>
        <taxon>Oomycota</taxon>
        <taxon>Saprolegniomycetes</taxon>
        <taxon>Saprolegniales</taxon>
        <taxon>Verrucalvaceae</taxon>
        <taxon>Aphanomyces</taxon>
    </lineage>
</organism>
<dbReference type="Gene3D" id="3.40.50.150">
    <property type="entry name" value="Vaccinia Virus protein VP39"/>
    <property type="match status" value="1"/>
</dbReference>
<dbReference type="Pfam" id="PF01189">
    <property type="entry name" value="Methyltr_RsmB-F"/>
    <property type="match status" value="1"/>
</dbReference>
<dbReference type="PANTHER" id="PTHR22808">
    <property type="entry name" value="NCL1 YEAST -RELATED NOL1/NOP2/FMU SUN DOMAIN-CONTAINING"/>
    <property type="match status" value="1"/>
</dbReference>
<dbReference type="PROSITE" id="PS51686">
    <property type="entry name" value="SAM_MT_RSMB_NOP"/>
    <property type="match status" value="1"/>
</dbReference>
<sequence>MAKRGRKGGSTTAPSKRQAYYSGSSDEEESAPKQAVPLPSLENAKVRDFTSQPVVEPVSKKRKNKKQKKDQPAHIANEPEVKKKKDADVPLDERKKRHQEEQAIRSEKVVWRKFGRENTLFEQYYCDLWGMDKNEWETLAKCLETLPCVHFRVNGTFPALSEIAKGSLETDFDVDGSILKLPSGEELELQLQPVPWVSDKSIWKINVNSNLLRKTKQLDGINTFIRDQTSIGTLVRQEPTNMLLAFYLDIHPGHSVLDIHGAGASRAAQFVELLQVPVAKNEPEGVVVINEQDAAGATNAVRMVAQTVANASPVIVTAHKSESFPVPNDESGNNGLFDRVICSAPCSSDGAIRKFPERWRLWAPQVAYQHHAKQIELAQRSLQLAKVGGLVVYSTRAFSPVENEAVIAQLLRSSACELVDVSKVVPKLQTRAGHSTWKVVNDDLSLIPSYDAASETDRRKLRLRPTMFPPTETEAAEMHLERCVRLLPHDNDTHGIFVAVLRKTKDMAPVAAGPAPAADVATTKKVKQSKTKRVGVYGPIESDHYSDLASRFGIELPSERFVEHLNFSKTRDLHYVSASVAEMLTTSAGRVNIHKAGTIAFQAEKSACAVVDDGLHAILPHCEDPVVTLEMAEFTQLINSKHTWLKHLSSKAQAQLNKLKDGSVILALDESEPIQTGDMDIAVAAVKRHSSLSVTASSHTIVRIKALMLELDADDENDDDEDGYDSMEYEE</sequence>
<evidence type="ECO:0000256" key="4">
    <source>
        <dbReference type="ARBA" id="ARBA00022884"/>
    </source>
</evidence>
<dbReference type="AlphaFoldDB" id="A0A6G0XM55"/>
<dbReference type="InterPro" id="IPR023267">
    <property type="entry name" value="RCMT"/>
</dbReference>
<dbReference type="EMBL" id="VJMJ01000037">
    <property type="protein sequence ID" value="KAF0741373.1"/>
    <property type="molecule type" value="Genomic_DNA"/>
</dbReference>
<dbReference type="InterPro" id="IPR049560">
    <property type="entry name" value="MeTrfase_RsmB-F_NOP2_cat"/>
</dbReference>
<dbReference type="GO" id="GO:0001510">
    <property type="term" value="P:RNA methylation"/>
    <property type="evidence" value="ECO:0007669"/>
    <property type="project" value="InterPro"/>
</dbReference>
<feature type="compositionally biased region" description="Basic and acidic residues" evidence="6">
    <location>
        <begin position="69"/>
        <end position="100"/>
    </location>
</feature>
<keyword evidence="9" id="KW-1185">Reference proteome</keyword>
<keyword evidence="1 5" id="KW-0489">Methyltransferase</keyword>
<accession>A0A6G0XM55</accession>
<dbReference type="VEuPathDB" id="FungiDB:AeMF1_010586"/>
<dbReference type="InterPro" id="IPR001678">
    <property type="entry name" value="MeTrfase_RsmB-F_NOP2_dom"/>
</dbReference>
<feature type="region of interest" description="Disordered" evidence="6">
    <location>
        <begin position="1"/>
        <end position="100"/>
    </location>
</feature>
<dbReference type="GO" id="GO:0008173">
    <property type="term" value="F:RNA methyltransferase activity"/>
    <property type="evidence" value="ECO:0007669"/>
    <property type="project" value="InterPro"/>
</dbReference>
<keyword evidence="4 5" id="KW-0694">RNA-binding</keyword>
<dbReference type="InterPro" id="IPR029063">
    <property type="entry name" value="SAM-dependent_MTases_sf"/>
</dbReference>
<evidence type="ECO:0000256" key="6">
    <source>
        <dbReference type="SAM" id="MobiDB-lite"/>
    </source>
</evidence>
<keyword evidence="2 5" id="KW-0808">Transferase</keyword>
<keyword evidence="3 5" id="KW-0949">S-adenosyl-L-methionine</keyword>
<feature type="domain" description="SAM-dependent MTase RsmB/NOP-type" evidence="7">
    <location>
        <begin position="151"/>
        <end position="504"/>
    </location>
</feature>